<dbReference type="eggNOG" id="COG0681">
    <property type="taxonomic scope" value="Bacteria"/>
</dbReference>
<evidence type="ECO:0000256" key="10">
    <source>
        <dbReference type="NCBIfam" id="TIGR02228"/>
    </source>
</evidence>
<keyword evidence="13" id="KW-1185">Reference proteome</keyword>
<proteinExistence type="predicted"/>
<evidence type="ECO:0000256" key="3">
    <source>
        <dbReference type="ARBA" id="ARBA00022692"/>
    </source>
</evidence>
<dbReference type="PANTHER" id="PTHR10806">
    <property type="entry name" value="SIGNAL PEPTIDASE COMPLEX CATALYTIC SUBUNIT SEC11"/>
    <property type="match status" value="1"/>
</dbReference>
<dbReference type="Gene3D" id="2.10.109.10">
    <property type="entry name" value="Umud Fragment, subunit A"/>
    <property type="match status" value="1"/>
</dbReference>
<dbReference type="GO" id="GO:0004252">
    <property type="term" value="F:serine-type endopeptidase activity"/>
    <property type="evidence" value="ECO:0007669"/>
    <property type="project" value="UniProtKB-UniRule"/>
</dbReference>
<evidence type="ECO:0000256" key="2">
    <source>
        <dbReference type="ARBA" id="ARBA00022670"/>
    </source>
</evidence>
<dbReference type="CDD" id="cd06530">
    <property type="entry name" value="S26_SPase_I"/>
    <property type="match status" value="1"/>
</dbReference>
<keyword evidence="3 11" id="KW-0812">Transmembrane</keyword>
<keyword evidence="6" id="KW-0735">Signal-anchor</keyword>
<evidence type="ECO:0000256" key="7">
    <source>
        <dbReference type="ARBA" id="ARBA00022989"/>
    </source>
</evidence>
<keyword evidence="4" id="KW-0378">Hydrolase</keyword>
<keyword evidence="8 11" id="KW-0472">Membrane</keyword>
<dbReference type="EC" id="3.4.21.89" evidence="10"/>
<comment type="subcellular location">
    <subcellularLocation>
        <location evidence="1">Endoplasmic reticulum membrane</location>
        <topology evidence="1">Single-pass type II membrane protein</topology>
    </subcellularLocation>
</comment>
<evidence type="ECO:0000256" key="9">
    <source>
        <dbReference type="ARBA" id="ARBA00045533"/>
    </source>
</evidence>
<gene>
    <name evidence="12" type="ORF">N784_10335</name>
</gene>
<reference evidence="12 13" key="1">
    <citation type="submission" date="2013-08" db="EMBL/GenBank/DDBJ databases">
        <authorList>
            <person name="Huang J."/>
            <person name="Wang G."/>
        </authorList>
    </citation>
    <scope>NUCLEOTIDE SEQUENCE [LARGE SCALE GENOMIC DNA]</scope>
    <source>
        <strain evidence="12 13">JSM 072002</strain>
    </source>
</reference>
<evidence type="ECO:0000256" key="11">
    <source>
        <dbReference type="SAM" id="Phobius"/>
    </source>
</evidence>
<dbReference type="GO" id="GO:0006465">
    <property type="term" value="P:signal peptide processing"/>
    <property type="evidence" value="ECO:0007669"/>
    <property type="project" value="UniProtKB-UniRule"/>
</dbReference>
<dbReference type="PANTHER" id="PTHR10806:SF6">
    <property type="entry name" value="SIGNAL PEPTIDASE COMPLEX CATALYTIC SUBUNIT SEC11"/>
    <property type="match status" value="1"/>
</dbReference>
<dbReference type="SUPFAM" id="SSF51306">
    <property type="entry name" value="LexA/Signal peptidase"/>
    <property type="match status" value="1"/>
</dbReference>
<evidence type="ECO:0000256" key="4">
    <source>
        <dbReference type="ARBA" id="ARBA00022801"/>
    </source>
</evidence>
<comment type="function">
    <text evidence="9">Catalytic component of the signal peptidase complex (SPC) which catalyzes the cleavage of N-terminal signal sequences from nascent proteins as they are translocated into the lumen of the endoplasmic reticulum. Specifically cleaves N-terminal signal peptides that contain a hydrophobic alpha-helix (h-region) shorter than 18-20 amino acids.</text>
</comment>
<evidence type="ECO:0000313" key="13">
    <source>
        <dbReference type="Proteomes" id="UP000030401"/>
    </source>
</evidence>
<evidence type="ECO:0000313" key="12">
    <source>
        <dbReference type="EMBL" id="KGX88134.1"/>
    </source>
</evidence>
<dbReference type="NCBIfam" id="TIGR02228">
    <property type="entry name" value="sigpep_I_arch"/>
    <property type="match status" value="1"/>
</dbReference>
<keyword evidence="5" id="KW-0256">Endoplasmic reticulum</keyword>
<dbReference type="PRINTS" id="PR00728">
    <property type="entry name" value="SIGNALPTASE"/>
</dbReference>
<keyword evidence="7 11" id="KW-1133">Transmembrane helix</keyword>
<dbReference type="EMBL" id="AVPG01000003">
    <property type="protein sequence ID" value="KGX88134.1"/>
    <property type="molecule type" value="Genomic_DNA"/>
</dbReference>
<name>A0A0A5G7X8_9BACI</name>
<protein>
    <recommendedName>
        <fullName evidence="10">Signal peptidase I</fullName>
        <ecNumber evidence="10">3.4.21.89</ecNumber>
    </recommendedName>
</protein>
<dbReference type="GO" id="GO:0009003">
    <property type="term" value="F:signal peptidase activity"/>
    <property type="evidence" value="ECO:0007669"/>
    <property type="project" value="UniProtKB-EC"/>
</dbReference>
<dbReference type="AlphaFoldDB" id="A0A0A5G7X8"/>
<evidence type="ECO:0000256" key="8">
    <source>
        <dbReference type="ARBA" id="ARBA00023136"/>
    </source>
</evidence>
<dbReference type="InterPro" id="IPR019533">
    <property type="entry name" value="Peptidase_S26"/>
</dbReference>
<dbReference type="PROSITE" id="PS00501">
    <property type="entry name" value="SPASE_I_1"/>
    <property type="match status" value="1"/>
</dbReference>
<comment type="caution">
    <text evidence="12">The sequence shown here is derived from an EMBL/GenBank/DDBJ whole genome shotgun (WGS) entry which is preliminary data.</text>
</comment>
<keyword evidence="2" id="KW-0645">Protease</keyword>
<dbReference type="GO" id="GO:0016020">
    <property type="term" value="C:membrane"/>
    <property type="evidence" value="ECO:0007669"/>
    <property type="project" value="UniProtKB-UniRule"/>
</dbReference>
<dbReference type="InterPro" id="IPR019756">
    <property type="entry name" value="Pept_S26A_signal_pept_1_Ser-AS"/>
</dbReference>
<dbReference type="NCBIfam" id="NF046067">
    <property type="entry name" value="SigPepSipWBacil"/>
    <property type="match status" value="1"/>
</dbReference>
<dbReference type="STRING" id="1385512.N784_10335"/>
<dbReference type="InterPro" id="IPR036286">
    <property type="entry name" value="LexA/Signal_pep-like_sf"/>
</dbReference>
<evidence type="ECO:0000256" key="6">
    <source>
        <dbReference type="ARBA" id="ARBA00022968"/>
    </source>
</evidence>
<evidence type="ECO:0000256" key="5">
    <source>
        <dbReference type="ARBA" id="ARBA00022824"/>
    </source>
</evidence>
<sequence>MKKVLKYSFSMIGLLLIVCLTVFVVSVKASGGEPTLMGYQFKSVLSGSMEPTFQTGSLIIIKQTKDGKGHNRGDVITFVDKNDHIVTHRITEVKQAGKEKVYTTKGDNNDGVDVEPVFSNNVIGEYTGFTIPYVGYIVQYASSNIGSALLLFVPGALLFLHGMLTFRKAVRTFKEEYGSASQT</sequence>
<feature type="transmembrane region" description="Helical" evidence="11">
    <location>
        <begin position="145"/>
        <end position="164"/>
    </location>
</feature>
<dbReference type="Proteomes" id="UP000030401">
    <property type="component" value="Unassembled WGS sequence"/>
</dbReference>
<dbReference type="InterPro" id="IPR001733">
    <property type="entry name" value="Peptidase_S26B"/>
</dbReference>
<evidence type="ECO:0000256" key="1">
    <source>
        <dbReference type="ARBA" id="ARBA00004648"/>
    </source>
</evidence>
<organism evidence="12 13">
    <name type="scientific">Pontibacillus litoralis JSM 072002</name>
    <dbReference type="NCBI Taxonomy" id="1385512"/>
    <lineage>
        <taxon>Bacteria</taxon>
        <taxon>Bacillati</taxon>
        <taxon>Bacillota</taxon>
        <taxon>Bacilli</taxon>
        <taxon>Bacillales</taxon>
        <taxon>Bacillaceae</taxon>
        <taxon>Pontibacillus</taxon>
    </lineage>
</organism>
<accession>A0A0A5G7X8</accession>